<evidence type="ECO:0000313" key="4">
    <source>
        <dbReference type="Proteomes" id="UP000515947"/>
    </source>
</evidence>
<dbReference type="PROSITE" id="PS51898">
    <property type="entry name" value="TYR_RECOMBINASE"/>
    <property type="match status" value="1"/>
</dbReference>
<gene>
    <name evidence="3" type="ORF">H9L09_10005</name>
</gene>
<protein>
    <recommendedName>
        <fullName evidence="2">Tyr recombinase domain-containing protein</fullName>
    </recommendedName>
</protein>
<organism evidence="3 4">
    <name type="scientific">Nocardioides mesophilus</name>
    <dbReference type="NCBI Taxonomy" id="433659"/>
    <lineage>
        <taxon>Bacteria</taxon>
        <taxon>Bacillati</taxon>
        <taxon>Actinomycetota</taxon>
        <taxon>Actinomycetes</taxon>
        <taxon>Propionibacteriales</taxon>
        <taxon>Nocardioidaceae</taxon>
        <taxon>Nocardioides</taxon>
    </lineage>
</organism>
<dbReference type="SUPFAM" id="SSF56349">
    <property type="entry name" value="DNA breaking-rejoining enzymes"/>
    <property type="match status" value="1"/>
</dbReference>
<feature type="domain" description="Tyr recombinase" evidence="2">
    <location>
        <begin position="1"/>
        <end position="73"/>
    </location>
</feature>
<dbReference type="InterPro" id="IPR011010">
    <property type="entry name" value="DNA_brk_join_enz"/>
</dbReference>
<dbReference type="EMBL" id="CP060713">
    <property type="protein sequence ID" value="QNN54600.1"/>
    <property type="molecule type" value="Genomic_DNA"/>
</dbReference>
<dbReference type="GO" id="GO:0006310">
    <property type="term" value="P:DNA recombination"/>
    <property type="evidence" value="ECO:0007669"/>
    <property type="project" value="UniProtKB-KW"/>
</dbReference>
<keyword evidence="4" id="KW-1185">Reference proteome</keyword>
<dbReference type="InterPro" id="IPR002104">
    <property type="entry name" value="Integrase_catalytic"/>
</dbReference>
<evidence type="ECO:0000313" key="3">
    <source>
        <dbReference type="EMBL" id="QNN54600.1"/>
    </source>
</evidence>
<dbReference type="GO" id="GO:0003677">
    <property type="term" value="F:DNA binding"/>
    <property type="evidence" value="ECO:0007669"/>
    <property type="project" value="InterPro"/>
</dbReference>
<dbReference type="AlphaFoldDB" id="A0A7G9RG75"/>
<dbReference type="InterPro" id="IPR013762">
    <property type="entry name" value="Integrase-like_cat_sf"/>
</dbReference>
<dbReference type="Gene3D" id="1.10.443.10">
    <property type="entry name" value="Intergrase catalytic core"/>
    <property type="match status" value="1"/>
</dbReference>
<keyword evidence="1" id="KW-0233">DNA recombination</keyword>
<reference evidence="3 4" key="1">
    <citation type="submission" date="2020-08" db="EMBL/GenBank/DDBJ databases">
        <title>Genome sequence of Nocardioides mesophilus KACC 16243T.</title>
        <authorList>
            <person name="Hyun D.-W."/>
            <person name="Bae J.-W."/>
        </authorList>
    </citation>
    <scope>NUCLEOTIDE SEQUENCE [LARGE SCALE GENOMIC DNA]</scope>
    <source>
        <strain evidence="3 4">KACC 16243</strain>
    </source>
</reference>
<evidence type="ECO:0000259" key="2">
    <source>
        <dbReference type="PROSITE" id="PS51898"/>
    </source>
</evidence>
<dbReference type="Proteomes" id="UP000515947">
    <property type="component" value="Chromosome"/>
</dbReference>
<name>A0A7G9RG75_9ACTN</name>
<sequence>MYYRAIAAAVVKAGLPVGTSSHDLRHHYVSVLLDAGESVVTVAERIGDTPAMVLAVYGHMMPNTEDRTRRAVDYAWTKASRSLVTQ</sequence>
<dbReference type="GO" id="GO:0015074">
    <property type="term" value="P:DNA integration"/>
    <property type="evidence" value="ECO:0007669"/>
    <property type="project" value="InterPro"/>
</dbReference>
<accession>A0A7G9RG75</accession>
<dbReference type="RefSeq" id="WP_187580440.1">
    <property type="nucleotide sequence ID" value="NZ_CP060713.1"/>
</dbReference>
<evidence type="ECO:0000256" key="1">
    <source>
        <dbReference type="ARBA" id="ARBA00023172"/>
    </source>
</evidence>
<proteinExistence type="predicted"/>
<dbReference type="KEGG" id="nmes:H9L09_10005"/>